<dbReference type="InterPro" id="IPR003615">
    <property type="entry name" value="HNH_nuc"/>
</dbReference>
<reference evidence="3" key="1">
    <citation type="submission" date="2023-06" db="EMBL/GenBank/DDBJ databases">
        <title>Gycomyces niveus sp.nov., a novel actinomycete isolated from soil in Shouguang.</title>
        <authorList>
            <person name="Yang X."/>
            <person name="Zhao J."/>
        </authorList>
    </citation>
    <scope>NUCLEOTIDE SEQUENCE</scope>
    <source>
        <strain evidence="3">NEAU C2</strain>
    </source>
</reference>
<evidence type="ECO:0000313" key="3">
    <source>
        <dbReference type="EMBL" id="MDN3240083.1"/>
    </source>
</evidence>
<evidence type="ECO:0000256" key="1">
    <source>
        <dbReference type="SAM" id="MobiDB-lite"/>
    </source>
</evidence>
<feature type="compositionally biased region" description="Low complexity" evidence="1">
    <location>
        <begin position="500"/>
        <end position="514"/>
    </location>
</feature>
<dbReference type="Gene3D" id="1.10.30.50">
    <property type="match status" value="1"/>
</dbReference>
<dbReference type="EMBL" id="JAUEMJ010000002">
    <property type="protein sequence ID" value="MDN3240083.1"/>
    <property type="molecule type" value="Genomic_DNA"/>
</dbReference>
<name>A0ABT7YN90_9ACTN</name>
<sequence length="584" mass="63186">MAPTIPSRASLVCGTGHAEREAQAAVMRAELDVLAAQSRVRDAAALRTVLAYTSAGMHKDLDGHSGILEWLRECFDFTYTTASQIARIVRLAPKFRVLAESARTGAAKIDAVAYAMLALDRKGLRVHARIPYHDGPQPSPYDASVQCETPEALIREYCVHASHAELREAIDLIAAALFDRVAMMDEASQQALAHLEVTERPDGMWDLDGTLTADTGRLLDKYLKTAIAPPRQDEVDADGVIPSQANRAAEAFHQLVAAAGTAKGAPTRHGHTATLSLIADVEVLKGEVSLADHPERTPRLEGRPVGITRARHLACEAGVVPMVFDYTEGEVVELGRHERLPTAPLRRKLEAEQASGCAWRGCGRPVSWLEAHHLVHWLDGGPTDAENLILLCRFHHGRLHADGWRIEKTGPGKALITRAGCTPDTPCERCPACAEAGRVTKPLVDTDDLSAVFDIDLEREEWSPVHRAELDALAQYGTDKAIEAAMAARSRARETYRTLTAEAASEADTAAPSAGPVGERDRNGERKANRPPGTPSGATRPAAVPPDLTGERWSALDPIPFLHRPRQAAPVEGRRRNANAGCIP</sequence>
<keyword evidence="3" id="KW-0378">Hydrolase</keyword>
<feature type="domain" description="HNH nuclease" evidence="2">
    <location>
        <begin position="345"/>
        <end position="397"/>
    </location>
</feature>
<feature type="region of interest" description="Disordered" evidence="1">
    <location>
        <begin position="500"/>
        <end position="584"/>
    </location>
</feature>
<evidence type="ECO:0000259" key="2">
    <source>
        <dbReference type="SMART" id="SM00507"/>
    </source>
</evidence>
<accession>A0ABT7YN90</accession>
<proteinExistence type="predicted"/>
<protein>
    <submittedName>
        <fullName evidence="3">HNH endonuclease</fullName>
    </submittedName>
</protein>
<keyword evidence="3" id="KW-0540">Nuclease</keyword>
<dbReference type="SMART" id="SM00507">
    <property type="entry name" value="HNHc"/>
    <property type="match status" value="1"/>
</dbReference>
<dbReference type="RefSeq" id="WP_289957129.1">
    <property type="nucleotide sequence ID" value="NZ_JAUEMJ010000002.1"/>
</dbReference>
<feature type="compositionally biased region" description="Basic and acidic residues" evidence="1">
    <location>
        <begin position="518"/>
        <end position="528"/>
    </location>
</feature>
<dbReference type="Pfam" id="PF01844">
    <property type="entry name" value="HNH"/>
    <property type="match status" value="1"/>
</dbReference>
<gene>
    <name evidence="3" type="ORF">QWI33_10120</name>
</gene>
<organism evidence="3 4">
    <name type="scientific">Glycomyces tritici</name>
    <dbReference type="NCBI Taxonomy" id="2665176"/>
    <lineage>
        <taxon>Bacteria</taxon>
        <taxon>Bacillati</taxon>
        <taxon>Actinomycetota</taxon>
        <taxon>Actinomycetes</taxon>
        <taxon>Glycomycetales</taxon>
        <taxon>Glycomycetaceae</taxon>
        <taxon>Glycomyces</taxon>
    </lineage>
</organism>
<evidence type="ECO:0000313" key="4">
    <source>
        <dbReference type="Proteomes" id="UP001171902"/>
    </source>
</evidence>
<dbReference type="CDD" id="cd00085">
    <property type="entry name" value="HNHc"/>
    <property type="match status" value="1"/>
</dbReference>
<dbReference type="Proteomes" id="UP001171902">
    <property type="component" value="Unassembled WGS sequence"/>
</dbReference>
<dbReference type="GO" id="GO:0004519">
    <property type="term" value="F:endonuclease activity"/>
    <property type="evidence" value="ECO:0007669"/>
    <property type="project" value="UniProtKB-KW"/>
</dbReference>
<keyword evidence="3" id="KW-0255">Endonuclease</keyword>
<keyword evidence="4" id="KW-1185">Reference proteome</keyword>
<dbReference type="InterPro" id="IPR002711">
    <property type="entry name" value="HNH"/>
</dbReference>
<comment type="caution">
    <text evidence="3">The sequence shown here is derived from an EMBL/GenBank/DDBJ whole genome shotgun (WGS) entry which is preliminary data.</text>
</comment>